<protein>
    <recommendedName>
        <fullName evidence="2">histidine kinase</fullName>
        <ecNumber evidence="2">2.7.13.3</ecNumber>
    </recommendedName>
</protein>
<dbReference type="InterPro" id="IPR011712">
    <property type="entry name" value="Sig_transdc_His_kin_sub3_dim/P"/>
</dbReference>
<name>A0AAU3HYS7_9ACTN</name>
<feature type="domain" description="Signal transduction histidine kinase subgroup 3 dimerisation and phosphoacceptor" evidence="12">
    <location>
        <begin position="325"/>
        <end position="390"/>
    </location>
</feature>
<feature type="transmembrane region" description="Helical" evidence="10">
    <location>
        <begin position="193"/>
        <end position="212"/>
    </location>
</feature>
<evidence type="ECO:0000259" key="11">
    <source>
        <dbReference type="Pfam" id="PF02518"/>
    </source>
</evidence>
<dbReference type="Pfam" id="PF02518">
    <property type="entry name" value="HATPase_c"/>
    <property type="match status" value="1"/>
</dbReference>
<feature type="compositionally biased region" description="Pro residues" evidence="9">
    <location>
        <begin position="19"/>
        <end position="33"/>
    </location>
</feature>
<feature type="transmembrane region" description="Helical" evidence="10">
    <location>
        <begin position="275"/>
        <end position="296"/>
    </location>
</feature>
<accession>A0AAU3HYS7</accession>
<dbReference type="SUPFAM" id="SSF55874">
    <property type="entry name" value="ATPase domain of HSP90 chaperone/DNA topoisomerase II/histidine kinase"/>
    <property type="match status" value="1"/>
</dbReference>
<dbReference type="Gene3D" id="1.20.5.1930">
    <property type="match status" value="1"/>
</dbReference>
<reference evidence="13" key="1">
    <citation type="submission" date="2022-10" db="EMBL/GenBank/DDBJ databases">
        <title>The complete genomes of actinobacterial strains from the NBC collection.</title>
        <authorList>
            <person name="Joergensen T.S."/>
            <person name="Alvarez Arevalo M."/>
            <person name="Sterndorff E.B."/>
            <person name="Faurdal D."/>
            <person name="Vuksanovic O."/>
            <person name="Mourched A.-S."/>
            <person name="Charusanti P."/>
            <person name="Shaw S."/>
            <person name="Blin K."/>
            <person name="Weber T."/>
        </authorList>
    </citation>
    <scope>NUCLEOTIDE SEQUENCE</scope>
    <source>
        <strain evidence="13">NBC_01393</strain>
    </source>
</reference>
<feature type="domain" description="Histidine kinase/HSP90-like ATPase" evidence="11">
    <location>
        <begin position="445"/>
        <end position="534"/>
    </location>
</feature>
<dbReference type="PANTHER" id="PTHR24421:SF10">
    <property type="entry name" value="NITRATE_NITRITE SENSOR PROTEIN NARQ"/>
    <property type="match status" value="1"/>
</dbReference>
<dbReference type="GO" id="GO:0046983">
    <property type="term" value="F:protein dimerization activity"/>
    <property type="evidence" value="ECO:0007669"/>
    <property type="project" value="InterPro"/>
</dbReference>
<feature type="compositionally biased region" description="Low complexity" evidence="9">
    <location>
        <begin position="34"/>
        <end position="44"/>
    </location>
</feature>
<dbReference type="EMBL" id="CP109546">
    <property type="protein sequence ID" value="WTZ10760.1"/>
    <property type="molecule type" value="Genomic_DNA"/>
</dbReference>
<evidence type="ECO:0000256" key="6">
    <source>
        <dbReference type="ARBA" id="ARBA00022777"/>
    </source>
</evidence>
<keyword evidence="10" id="KW-0812">Transmembrane</keyword>
<evidence type="ECO:0000256" key="10">
    <source>
        <dbReference type="SAM" id="Phobius"/>
    </source>
</evidence>
<organism evidence="13">
    <name type="scientific">Streptomyces sp. NBC_01393</name>
    <dbReference type="NCBI Taxonomy" id="2903851"/>
    <lineage>
        <taxon>Bacteria</taxon>
        <taxon>Bacillati</taxon>
        <taxon>Actinomycetota</taxon>
        <taxon>Actinomycetes</taxon>
        <taxon>Kitasatosporales</taxon>
        <taxon>Streptomycetaceae</taxon>
        <taxon>Streptomyces</taxon>
    </lineage>
</organism>
<keyword evidence="3" id="KW-0597">Phosphoprotein</keyword>
<dbReference type="CDD" id="cd16917">
    <property type="entry name" value="HATPase_UhpB-NarQ-NarX-like"/>
    <property type="match status" value="1"/>
</dbReference>
<dbReference type="InterPro" id="IPR036890">
    <property type="entry name" value="HATPase_C_sf"/>
</dbReference>
<dbReference type="EC" id="2.7.13.3" evidence="2"/>
<dbReference type="GO" id="GO:0000155">
    <property type="term" value="F:phosphorelay sensor kinase activity"/>
    <property type="evidence" value="ECO:0007669"/>
    <property type="project" value="InterPro"/>
</dbReference>
<evidence type="ECO:0000313" key="13">
    <source>
        <dbReference type="EMBL" id="WTZ10760.1"/>
    </source>
</evidence>
<feature type="transmembrane region" description="Helical" evidence="10">
    <location>
        <begin position="134"/>
        <end position="158"/>
    </location>
</feature>
<keyword evidence="10" id="KW-0472">Membrane</keyword>
<dbReference type="GO" id="GO:0005524">
    <property type="term" value="F:ATP binding"/>
    <property type="evidence" value="ECO:0007669"/>
    <property type="project" value="UniProtKB-KW"/>
</dbReference>
<evidence type="ECO:0000256" key="1">
    <source>
        <dbReference type="ARBA" id="ARBA00000085"/>
    </source>
</evidence>
<sequence>MTSEEHRPRDDEPARLPDMPSPSPSPSPSPTLEPPELATAPTTPVDHAPRAPRTSRGTRAVHAIRAIRVQTLAQTLAQTSLPFLRGILGELAVPAAAPLPPLSRPRWLRRLPHAVVCLIALGVGLAAMDELTSSYRLGFSLGTGSGFVLGASIVFALWRPVPAWWLSLGTAVVAAVGARSHTEWDIPIPGPDWPWSTPAMLAQAFVLFLLALRVPTRVAVGALSLTTLTTYVLAALVGGPSYRSTGMPGEPSYRSTGMLGEPSYRSTGMLGGPSYHSTGVLAVVVFAIVVLLGTALRGRREARSQLVEQASLTEEERARRTVLEERSRIARELHDVVAHHMSVISIQAQVAPHLVENPTDELRENLEGIRQNALEALTELRRVLGVLRSENPEDPYGLGASAGAAPDAPQPTLDRLDALVENTRAAGLDVTTEIAGEQLPLAPGVELSAYRIIQEALSNALRHAPGSAVKVELWHFPRGLQVRVVNSRPAFPAPPSPGAGHGLLGMRERVAMLGGTLVTSETSCGGFAVAAFLPGNGVEPTDDVTRTTTP</sequence>
<comment type="catalytic activity">
    <reaction evidence="1">
        <text>ATP + protein L-histidine = ADP + protein N-phospho-L-histidine.</text>
        <dbReference type="EC" id="2.7.13.3"/>
    </reaction>
</comment>
<keyword evidence="5" id="KW-0547">Nucleotide-binding</keyword>
<keyword evidence="6 13" id="KW-0418">Kinase</keyword>
<keyword evidence="8" id="KW-0902">Two-component regulatory system</keyword>
<evidence type="ECO:0000256" key="9">
    <source>
        <dbReference type="SAM" id="MobiDB-lite"/>
    </source>
</evidence>
<evidence type="ECO:0000256" key="2">
    <source>
        <dbReference type="ARBA" id="ARBA00012438"/>
    </source>
</evidence>
<dbReference type="InterPro" id="IPR050482">
    <property type="entry name" value="Sensor_HK_TwoCompSys"/>
</dbReference>
<evidence type="ECO:0000256" key="4">
    <source>
        <dbReference type="ARBA" id="ARBA00022679"/>
    </source>
</evidence>
<dbReference type="AlphaFoldDB" id="A0AAU3HYS7"/>
<feature type="transmembrane region" description="Helical" evidence="10">
    <location>
        <begin position="111"/>
        <end position="128"/>
    </location>
</feature>
<keyword evidence="10" id="KW-1133">Transmembrane helix</keyword>
<dbReference type="InterPro" id="IPR003594">
    <property type="entry name" value="HATPase_dom"/>
</dbReference>
<keyword evidence="4" id="KW-0808">Transferase</keyword>
<dbReference type="Pfam" id="PF07730">
    <property type="entry name" value="HisKA_3"/>
    <property type="match status" value="1"/>
</dbReference>
<feature type="transmembrane region" description="Helical" evidence="10">
    <location>
        <begin position="163"/>
        <end position="181"/>
    </location>
</feature>
<evidence type="ECO:0000256" key="7">
    <source>
        <dbReference type="ARBA" id="ARBA00022840"/>
    </source>
</evidence>
<feature type="compositionally biased region" description="Basic and acidic residues" evidence="9">
    <location>
        <begin position="1"/>
        <end position="15"/>
    </location>
</feature>
<feature type="transmembrane region" description="Helical" evidence="10">
    <location>
        <begin position="219"/>
        <end position="238"/>
    </location>
</feature>
<evidence type="ECO:0000256" key="5">
    <source>
        <dbReference type="ARBA" id="ARBA00022741"/>
    </source>
</evidence>
<dbReference type="GO" id="GO:0016020">
    <property type="term" value="C:membrane"/>
    <property type="evidence" value="ECO:0007669"/>
    <property type="project" value="InterPro"/>
</dbReference>
<gene>
    <name evidence="13" type="ORF">OG699_23940</name>
</gene>
<dbReference type="PANTHER" id="PTHR24421">
    <property type="entry name" value="NITRATE/NITRITE SENSOR PROTEIN NARX-RELATED"/>
    <property type="match status" value="1"/>
</dbReference>
<keyword evidence="7" id="KW-0067">ATP-binding</keyword>
<proteinExistence type="predicted"/>
<evidence type="ECO:0000256" key="3">
    <source>
        <dbReference type="ARBA" id="ARBA00022553"/>
    </source>
</evidence>
<evidence type="ECO:0000259" key="12">
    <source>
        <dbReference type="Pfam" id="PF07730"/>
    </source>
</evidence>
<feature type="region of interest" description="Disordered" evidence="9">
    <location>
        <begin position="1"/>
        <end position="59"/>
    </location>
</feature>
<evidence type="ECO:0000256" key="8">
    <source>
        <dbReference type="ARBA" id="ARBA00023012"/>
    </source>
</evidence>
<dbReference type="Gene3D" id="3.30.565.10">
    <property type="entry name" value="Histidine kinase-like ATPase, C-terminal domain"/>
    <property type="match status" value="1"/>
</dbReference>